<dbReference type="InterPro" id="IPR056884">
    <property type="entry name" value="NPHP3-like_N"/>
</dbReference>
<evidence type="ECO:0000259" key="5">
    <source>
        <dbReference type="PROSITE" id="PS50837"/>
    </source>
</evidence>
<dbReference type="InterPro" id="IPR027417">
    <property type="entry name" value="P-loop_NTPase"/>
</dbReference>
<feature type="repeat" description="ANK" evidence="3">
    <location>
        <begin position="1160"/>
        <end position="1192"/>
    </location>
</feature>
<dbReference type="Pfam" id="PF22939">
    <property type="entry name" value="WHD_GPIID"/>
    <property type="match status" value="1"/>
</dbReference>
<dbReference type="PROSITE" id="PS50088">
    <property type="entry name" value="ANK_REPEAT"/>
    <property type="match status" value="14"/>
</dbReference>
<comment type="caution">
    <text evidence="6">The sequence shown here is derived from an EMBL/GenBank/DDBJ whole genome shotgun (WGS) entry which is preliminary data.</text>
</comment>
<keyword evidence="1" id="KW-0677">Repeat</keyword>
<evidence type="ECO:0000313" key="7">
    <source>
        <dbReference type="Proteomes" id="UP000606974"/>
    </source>
</evidence>
<proteinExistence type="predicted"/>
<feature type="repeat" description="ANK" evidence="3">
    <location>
        <begin position="1061"/>
        <end position="1093"/>
    </location>
</feature>
<evidence type="ECO:0000256" key="3">
    <source>
        <dbReference type="PROSITE-ProRule" id="PRU00023"/>
    </source>
</evidence>
<dbReference type="PANTHER" id="PTHR24189">
    <property type="entry name" value="MYOTROPHIN"/>
    <property type="match status" value="1"/>
</dbReference>
<feature type="repeat" description="ANK" evidence="3">
    <location>
        <begin position="995"/>
        <end position="1027"/>
    </location>
</feature>
<dbReference type="InterPro" id="IPR007111">
    <property type="entry name" value="NACHT_NTPase"/>
</dbReference>
<feature type="region of interest" description="Disordered" evidence="4">
    <location>
        <begin position="1433"/>
        <end position="1493"/>
    </location>
</feature>
<accession>A0A8H7AJF2</accession>
<protein>
    <recommendedName>
        <fullName evidence="5">NACHT domain-containing protein</fullName>
    </recommendedName>
</protein>
<evidence type="ECO:0000313" key="6">
    <source>
        <dbReference type="EMBL" id="KAF7510218.1"/>
    </source>
</evidence>
<keyword evidence="2 3" id="KW-0040">ANK repeat</keyword>
<organism evidence="6 7">
    <name type="scientific">Endocarpon pusillum</name>
    <dbReference type="NCBI Taxonomy" id="364733"/>
    <lineage>
        <taxon>Eukaryota</taxon>
        <taxon>Fungi</taxon>
        <taxon>Dikarya</taxon>
        <taxon>Ascomycota</taxon>
        <taxon>Pezizomycotina</taxon>
        <taxon>Eurotiomycetes</taxon>
        <taxon>Chaetothyriomycetidae</taxon>
        <taxon>Verrucariales</taxon>
        <taxon>Verrucariaceae</taxon>
        <taxon>Endocarpon</taxon>
    </lineage>
</organism>
<feature type="repeat" description="ANK" evidence="3">
    <location>
        <begin position="1127"/>
        <end position="1159"/>
    </location>
</feature>
<feature type="compositionally biased region" description="Acidic residues" evidence="4">
    <location>
        <begin position="1457"/>
        <end position="1480"/>
    </location>
</feature>
<dbReference type="SMART" id="SM00248">
    <property type="entry name" value="ANK"/>
    <property type="match status" value="16"/>
</dbReference>
<dbReference type="SUPFAM" id="SSF52540">
    <property type="entry name" value="P-loop containing nucleoside triphosphate hydrolases"/>
    <property type="match status" value="1"/>
</dbReference>
<feature type="repeat" description="ANK" evidence="3">
    <location>
        <begin position="1259"/>
        <end position="1291"/>
    </location>
</feature>
<dbReference type="InterPro" id="IPR050745">
    <property type="entry name" value="Multifunctional_regulatory"/>
</dbReference>
<feature type="repeat" description="ANK" evidence="3">
    <location>
        <begin position="1230"/>
        <end position="1258"/>
    </location>
</feature>
<feature type="repeat" description="ANK" evidence="3">
    <location>
        <begin position="862"/>
        <end position="894"/>
    </location>
</feature>
<dbReference type="Gene3D" id="3.40.50.300">
    <property type="entry name" value="P-loop containing nucleotide triphosphate hydrolases"/>
    <property type="match status" value="1"/>
</dbReference>
<feature type="repeat" description="ANK" evidence="3">
    <location>
        <begin position="961"/>
        <end position="993"/>
    </location>
</feature>
<dbReference type="Pfam" id="PF13637">
    <property type="entry name" value="Ank_4"/>
    <property type="match status" value="1"/>
</dbReference>
<dbReference type="PRINTS" id="PR01415">
    <property type="entry name" value="ANKYRIN"/>
</dbReference>
<dbReference type="InterPro" id="IPR036770">
    <property type="entry name" value="Ankyrin_rpt-contain_sf"/>
</dbReference>
<dbReference type="OrthoDB" id="4772757at2759"/>
<dbReference type="PANTHER" id="PTHR24189:SF50">
    <property type="entry name" value="ANKYRIN REPEAT AND SOCS BOX PROTEIN 2"/>
    <property type="match status" value="1"/>
</dbReference>
<dbReference type="PROSITE" id="PS50837">
    <property type="entry name" value="NACHT"/>
    <property type="match status" value="1"/>
</dbReference>
<feature type="repeat" description="ANK" evidence="3">
    <location>
        <begin position="1094"/>
        <end position="1126"/>
    </location>
</feature>
<keyword evidence="7" id="KW-1185">Reference proteome</keyword>
<dbReference type="Proteomes" id="UP000606974">
    <property type="component" value="Unassembled WGS sequence"/>
</dbReference>
<dbReference type="InterPro" id="IPR002110">
    <property type="entry name" value="Ankyrin_rpt"/>
</dbReference>
<feature type="repeat" description="ANK" evidence="3">
    <location>
        <begin position="1325"/>
        <end position="1360"/>
    </location>
</feature>
<feature type="repeat" description="ANK" evidence="3">
    <location>
        <begin position="1028"/>
        <end position="1060"/>
    </location>
</feature>
<dbReference type="Pfam" id="PF12796">
    <property type="entry name" value="Ank_2"/>
    <property type="match status" value="7"/>
</dbReference>
<dbReference type="Gene3D" id="1.25.40.20">
    <property type="entry name" value="Ankyrin repeat-containing domain"/>
    <property type="match status" value="4"/>
</dbReference>
<dbReference type="PROSITE" id="PS50297">
    <property type="entry name" value="ANK_REP_REGION"/>
    <property type="match status" value="14"/>
</dbReference>
<feature type="compositionally biased region" description="Polar residues" evidence="4">
    <location>
        <begin position="22"/>
        <end position="54"/>
    </location>
</feature>
<feature type="domain" description="NACHT" evidence="5">
    <location>
        <begin position="330"/>
        <end position="472"/>
    </location>
</feature>
<feature type="region of interest" description="Disordered" evidence="4">
    <location>
        <begin position="22"/>
        <end position="56"/>
    </location>
</feature>
<sequence>MPMRNRFRTLLGITPRPTVVPNSAAVTQVQTPSTIPSIQNSPTKDPESSKQVSHNRALERAIRRELDSLPAVEQEAFRKASKDLTDENILLKVKKWDDAHKAESYFRPKAETLSRFLGLLDRFMAGVSIGIQANPDISAIVVGGVRVVIDQAVKFVGFFDKLSDMLCRFSDFLETLHEYDSSSAQNTLIVETLANVYGDLLQFCKHAHAVFTYQGVRRRMTSWRTFWHIQWMPFEEEFSKIESSMQHHIQILNNAAQAVTLKATLDLHDQERERREKDRVAERESFLNWISSIPFERVHEDIHAKKHPQTGEWLVQTRQFQDWFHSPASTLLWCYGNPGAGKSVLASNVLEHITSHHSPHRNVGICFSYYSYQSPEMADLSQIISALVKQLCRKRDIVPTTFLRAKQDSLPPSTLGNQSSFLTVAQGFSDIFLLIDGLDECPEDKRSHVLGFLKFVLEKLPRQKIRIFVTSRRESDIARAFDQLGAPKIEIEAKSVAADITKYVTDEIEKLRQGYDGKKLYVKSKTLEQKIIDTLTTKADCMFLWTSLQIANLCRVSQSQMDSELEKELNTLPLGLDATYIRALEQIEKQPSNLKELAYKCFMLVMHATRELSIIELRHALSTDTEKLHNDKQEMELYPVDTILGACANLLVERDYPWAKKYNTVRPVHFSVQEFIQNPPEGVLKKFSLRKLNDVPYINAQLASICVSYLQSCILEGPCSNPILLWERIDSIPFAWYASCAFDYHITRCGDLPDELHRRVLAFLGQEQRFLSAVLQLRTVGSEPGYSHLPAALTDFTQPYLTADGNTLVCETELYNLPSLRYQWEDLRPAPFALHRACFAGLGGVVSRVLSDGQKVNEADADGICPIYYAACRGHTHILTMLLDNGADVNVQGGDHGTALQVASLNGYEHIVQQLLNHRVNNNTHGRDHGIVQAETSLHDGSNGVGTSFSAKVDVNANCGEHGTALQAAAFGGHLKTVRLLLKYNAHVNLEGGRQYGFALHAASYGGHQDIVELLLDRGANISAEGGEYGFALHAASYRGHQDIVELLLDRGANISAEGGEYGFALHAASYRGHQDIVELLLERGSNINAEGGHYSFALHAASLGGHQDIVELLLERGSNINAEGGHYGFALHAASLGGHQDIVELLLERGANINAEGGHYSFALHAASYRGHQDIIELLLERGSNINAEGGHYGFALHAASYRDHQDIVELLLERGANINAEGGYYGFALHAASLGGHQDIVELLLERGSNINAEGGHYGFALHAASLGGHQDIVELLLERGSNINAEGGYYGFALHAASYGGHKDIIELVIDRGADIHSHNNSGETALHKAAEPWNDGARTSVELLLFKGADIHARDDRGETPLHKASESGCSGVVDLLLSNGADIHTRTNDGRTALQMASDGVSDPGRAWRREGCAAVVELLLSKGAVYDENPSGNNDVTAAEEADGGGTAAGFDEDEAWTNASDEADDEELFEADESDKARLPARISAA</sequence>
<dbReference type="SUPFAM" id="SSF48403">
    <property type="entry name" value="Ankyrin repeat"/>
    <property type="match status" value="2"/>
</dbReference>
<gene>
    <name evidence="6" type="ORF">GJ744_006914</name>
</gene>
<dbReference type="Pfam" id="PF24883">
    <property type="entry name" value="NPHP3_N"/>
    <property type="match status" value="1"/>
</dbReference>
<evidence type="ECO:0000256" key="2">
    <source>
        <dbReference type="ARBA" id="ARBA00023043"/>
    </source>
</evidence>
<reference evidence="6" key="1">
    <citation type="submission" date="2020-02" db="EMBL/GenBank/DDBJ databases">
        <authorList>
            <person name="Palmer J.M."/>
        </authorList>
    </citation>
    <scope>NUCLEOTIDE SEQUENCE</scope>
    <source>
        <strain evidence="6">EPUS1.4</strain>
        <tissue evidence="6">Thallus</tissue>
    </source>
</reference>
<evidence type="ECO:0000256" key="4">
    <source>
        <dbReference type="SAM" id="MobiDB-lite"/>
    </source>
</evidence>
<name>A0A8H7AJF2_9EURO</name>
<dbReference type="InterPro" id="IPR054471">
    <property type="entry name" value="GPIID_WHD"/>
</dbReference>
<dbReference type="EMBL" id="JAACFV010000032">
    <property type="protein sequence ID" value="KAF7510218.1"/>
    <property type="molecule type" value="Genomic_DNA"/>
</dbReference>
<evidence type="ECO:0000256" key="1">
    <source>
        <dbReference type="ARBA" id="ARBA00022737"/>
    </source>
</evidence>
<feature type="repeat" description="ANK" evidence="3">
    <location>
        <begin position="1296"/>
        <end position="1324"/>
    </location>
</feature>
<feature type="repeat" description="ANK" evidence="3">
    <location>
        <begin position="1193"/>
        <end position="1225"/>
    </location>
</feature>
<feature type="repeat" description="ANK" evidence="3">
    <location>
        <begin position="1361"/>
        <end position="1393"/>
    </location>
</feature>